<gene>
    <name evidence="4" type="primary">mshD_1</name>
    <name evidence="4" type="ORF">HRbin22_00539</name>
</gene>
<proteinExistence type="predicted"/>
<dbReference type="EMBL" id="BEHY01000007">
    <property type="protein sequence ID" value="GBD08305.1"/>
    <property type="molecule type" value="Genomic_DNA"/>
</dbReference>
<reference evidence="5" key="1">
    <citation type="submission" date="2017-09" db="EMBL/GenBank/DDBJ databases">
        <title>Metaegenomics of thermophilic ammonia-oxidizing enrichment culture.</title>
        <authorList>
            <person name="Kato S."/>
            <person name="Suzuki K."/>
        </authorList>
    </citation>
    <scope>NUCLEOTIDE SEQUENCE [LARGE SCALE GENOMIC DNA]</scope>
</reference>
<evidence type="ECO:0000256" key="1">
    <source>
        <dbReference type="ARBA" id="ARBA00022679"/>
    </source>
</evidence>
<evidence type="ECO:0000259" key="3">
    <source>
        <dbReference type="PROSITE" id="PS51186"/>
    </source>
</evidence>
<dbReference type="SUPFAM" id="SSF55729">
    <property type="entry name" value="Acyl-CoA N-acyltransferases (Nat)"/>
    <property type="match status" value="1"/>
</dbReference>
<dbReference type="Proteomes" id="UP000236642">
    <property type="component" value="Unassembled WGS sequence"/>
</dbReference>
<evidence type="ECO:0000313" key="4">
    <source>
        <dbReference type="EMBL" id="GBD08305.1"/>
    </source>
</evidence>
<comment type="caution">
    <text evidence="4">The sequence shown here is derived from an EMBL/GenBank/DDBJ whole genome shotgun (WGS) entry which is preliminary data.</text>
</comment>
<dbReference type="Pfam" id="PF00583">
    <property type="entry name" value="Acetyltransf_1"/>
    <property type="match status" value="1"/>
</dbReference>
<dbReference type="AlphaFoldDB" id="A0A2H5Y4C6"/>
<dbReference type="GO" id="GO:0035447">
    <property type="term" value="F:mycothiol synthase activity"/>
    <property type="evidence" value="ECO:0007669"/>
    <property type="project" value="UniProtKB-EC"/>
</dbReference>
<dbReference type="PROSITE" id="PS51186">
    <property type="entry name" value="GNAT"/>
    <property type="match status" value="1"/>
</dbReference>
<organism evidence="4 5">
    <name type="scientific">Candidatus Thermoflexus japonica</name>
    <dbReference type="NCBI Taxonomy" id="2035417"/>
    <lineage>
        <taxon>Bacteria</taxon>
        <taxon>Bacillati</taxon>
        <taxon>Chloroflexota</taxon>
        <taxon>Thermoflexia</taxon>
        <taxon>Thermoflexales</taxon>
        <taxon>Thermoflexaceae</taxon>
        <taxon>Thermoflexus</taxon>
    </lineage>
</organism>
<dbReference type="InterPro" id="IPR050680">
    <property type="entry name" value="YpeA/RimI_acetyltransf"/>
</dbReference>
<dbReference type="PANTHER" id="PTHR43420:SF47">
    <property type="entry name" value="N-ACETYLTRANSFERASE DOMAIN-CONTAINING PROTEIN"/>
    <property type="match status" value="1"/>
</dbReference>
<dbReference type="PANTHER" id="PTHR43420">
    <property type="entry name" value="ACETYLTRANSFERASE"/>
    <property type="match status" value="1"/>
</dbReference>
<name>A0A2H5Y4C6_9CHLR</name>
<dbReference type="InterPro" id="IPR000182">
    <property type="entry name" value="GNAT_dom"/>
</dbReference>
<evidence type="ECO:0000313" key="5">
    <source>
        <dbReference type="Proteomes" id="UP000236642"/>
    </source>
</evidence>
<dbReference type="EC" id="2.3.1.189" evidence="4"/>
<dbReference type="CDD" id="cd04301">
    <property type="entry name" value="NAT_SF"/>
    <property type="match status" value="1"/>
</dbReference>
<evidence type="ECO:0000256" key="2">
    <source>
        <dbReference type="ARBA" id="ARBA00023315"/>
    </source>
</evidence>
<protein>
    <submittedName>
        <fullName evidence="4">Mycothiol acetyltransferase</fullName>
        <ecNumber evidence="4">2.3.1.189</ecNumber>
    </submittedName>
</protein>
<sequence>MPRSIRSIRIVQEPLSGSADLVNLYFRAYQPLGDYYYRHRAEVKAYLKWLRHRDPHGSFVAYDGDRPVGFIATDSRWDHGTVGAIHELVVDPEYQGRGLGRALLLRGMAYLRARGCRVCELWVGEHNDRARALYRALRFQENGRWGKWIQMTRSLEDLPEGIDLEATLAGSPPSIPGSPEDR</sequence>
<keyword evidence="1 4" id="KW-0808">Transferase</keyword>
<keyword evidence="2 4" id="KW-0012">Acyltransferase</keyword>
<dbReference type="Gene3D" id="3.40.630.30">
    <property type="match status" value="1"/>
</dbReference>
<feature type="domain" description="N-acetyltransferase" evidence="3">
    <location>
        <begin position="8"/>
        <end position="165"/>
    </location>
</feature>
<dbReference type="InterPro" id="IPR016181">
    <property type="entry name" value="Acyl_CoA_acyltransferase"/>
</dbReference>
<accession>A0A2H5Y4C6</accession>